<dbReference type="PANTHER" id="PTHR33678:SF1">
    <property type="entry name" value="BLL1576 PROTEIN"/>
    <property type="match status" value="1"/>
</dbReference>
<accession>A0A8J7RQ91</accession>
<name>A0A8J7RQ91_9EURY</name>
<dbReference type="EMBL" id="JAGGKE010000003">
    <property type="protein sequence ID" value="MBP1901287.1"/>
    <property type="molecule type" value="Genomic_DNA"/>
</dbReference>
<comment type="function">
    <text evidence="1">Protects DNA against thermal denaturation and modulates transcription.</text>
</comment>
<gene>
    <name evidence="5" type="ORF">J2744_000957</name>
</gene>
<sequence>MADNRQQFALREDGEEASVFRGNTPRQAALKAARRLDPAKTEEEAMTSSERIRLREHGTIKIHVYEAWAWQEITTQDDPEWLGDSVTRANVEKVRVETVTKAEDEFEYNRISPLLSDQPIKITQDKCDNCGSSLEGGFKIAVGVRDVPDPPIVRHSRYYYECDSCDEEVVAEKEYLPSKGRYGANLLAQAVLFRYEYRIPYRKVSNLFEQLYGCSISEAGVLQLCERMATTARSEYEDIQKRIQSADVLFADETPHLVDGSKSWLWVFTTDNRTFYAFRDSRGSEVLEDVLGDAFTGVIVCDGHRSYPAYHSWLQRCWTHLLRGTDKLSDNDTEAWSIYNRLFEIFEGLKAFLQTDPTPVQRLVVQSNAREELRRLARTEVQSEDANDVLTMLENGIGHWLTFVVHPDVEPTNNTAEAILREPIAMRRIIRTLQNQKGMRLHETFLSLIKTWKQQGANPYTELQRLARNV</sequence>
<dbReference type="InterPro" id="IPR052344">
    <property type="entry name" value="Transposase-related"/>
</dbReference>
<evidence type="ECO:0000256" key="2">
    <source>
        <dbReference type="ARBA" id="ARBA00023125"/>
    </source>
</evidence>
<reference evidence="5 6" key="1">
    <citation type="submission" date="2021-03" db="EMBL/GenBank/DDBJ databases">
        <title>Genomic Encyclopedia of Type Strains, Phase IV (KMG-IV): sequencing the most valuable type-strain genomes for metagenomic binning, comparative biology and taxonomic classification.</title>
        <authorList>
            <person name="Goeker M."/>
        </authorList>
    </citation>
    <scope>NUCLEOTIDE SEQUENCE [LARGE SCALE GENOMIC DNA]</scope>
    <source>
        <strain evidence="5 6">DSM 12287</strain>
    </source>
</reference>
<dbReference type="Proteomes" id="UP000770586">
    <property type="component" value="Unassembled WGS sequence"/>
</dbReference>
<dbReference type="InterPro" id="IPR008674">
    <property type="entry name" value="MC1"/>
</dbReference>
<proteinExistence type="predicted"/>
<evidence type="ECO:0000256" key="3">
    <source>
        <dbReference type="SAM" id="MobiDB-lite"/>
    </source>
</evidence>
<dbReference type="InterPro" id="IPR036620">
    <property type="entry name" value="MC1_sf"/>
</dbReference>
<evidence type="ECO:0000259" key="4">
    <source>
        <dbReference type="Pfam" id="PF03050"/>
    </source>
</evidence>
<evidence type="ECO:0000313" key="6">
    <source>
        <dbReference type="Proteomes" id="UP000770586"/>
    </source>
</evidence>
<dbReference type="OrthoDB" id="147223at2157"/>
<dbReference type="Pfam" id="PF03050">
    <property type="entry name" value="DDE_Tnp_IS66"/>
    <property type="match status" value="1"/>
</dbReference>
<feature type="domain" description="Transposase IS66 central" evidence="4">
    <location>
        <begin position="179"/>
        <end position="440"/>
    </location>
</feature>
<organism evidence="5 6">
    <name type="scientific">Halorubrum trapanicum</name>
    <dbReference type="NCBI Taxonomy" id="29284"/>
    <lineage>
        <taxon>Archaea</taxon>
        <taxon>Methanobacteriati</taxon>
        <taxon>Methanobacteriota</taxon>
        <taxon>Stenosarchaea group</taxon>
        <taxon>Halobacteria</taxon>
        <taxon>Halobacteriales</taxon>
        <taxon>Haloferacaceae</taxon>
        <taxon>Halorubrum</taxon>
    </lineage>
</organism>
<dbReference type="Gene3D" id="3.10.470.10">
    <property type="entry name" value="Chromosomal protein MC1"/>
    <property type="match status" value="1"/>
</dbReference>
<dbReference type="GO" id="GO:0042262">
    <property type="term" value="P:DNA protection"/>
    <property type="evidence" value="ECO:0007669"/>
    <property type="project" value="InterPro"/>
</dbReference>
<dbReference type="InterPro" id="IPR004291">
    <property type="entry name" value="Transposase_IS66_central"/>
</dbReference>
<evidence type="ECO:0000256" key="1">
    <source>
        <dbReference type="ARBA" id="ARBA00002562"/>
    </source>
</evidence>
<dbReference type="NCBIfam" id="NF033517">
    <property type="entry name" value="transpos_IS66"/>
    <property type="match status" value="1"/>
</dbReference>
<dbReference type="Pfam" id="PF05854">
    <property type="entry name" value="MC1"/>
    <property type="match status" value="1"/>
</dbReference>
<keyword evidence="2" id="KW-0238">DNA-binding</keyword>
<dbReference type="SUPFAM" id="SSF102875">
    <property type="entry name" value="Chromosomal protein MC1"/>
    <property type="match status" value="1"/>
</dbReference>
<evidence type="ECO:0000313" key="5">
    <source>
        <dbReference type="EMBL" id="MBP1901287.1"/>
    </source>
</evidence>
<feature type="region of interest" description="Disordered" evidence="3">
    <location>
        <begin position="1"/>
        <end position="23"/>
    </location>
</feature>
<comment type="caution">
    <text evidence="5">The sequence shown here is derived from an EMBL/GenBank/DDBJ whole genome shotgun (WGS) entry which is preliminary data.</text>
</comment>
<keyword evidence="6" id="KW-1185">Reference proteome</keyword>
<dbReference type="PANTHER" id="PTHR33678">
    <property type="entry name" value="BLL1576 PROTEIN"/>
    <property type="match status" value="1"/>
</dbReference>
<dbReference type="AlphaFoldDB" id="A0A8J7RQ91"/>
<protein>
    <submittedName>
        <fullName evidence="5">Transposase</fullName>
    </submittedName>
</protein>